<feature type="non-terminal residue" evidence="1">
    <location>
        <position position="1"/>
    </location>
</feature>
<accession>X1F3P5</accession>
<protein>
    <submittedName>
        <fullName evidence="1">Uncharacterized protein</fullName>
    </submittedName>
</protein>
<name>X1F3P5_9ZZZZ</name>
<organism evidence="1">
    <name type="scientific">marine sediment metagenome</name>
    <dbReference type="NCBI Taxonomy" id="412755"/>
    <lineage>
        <taxon>unclassified sequences</taxon>
        <taxon>metagenomes</taxon>
        <taxon>ecological metagenomes</taxon>
    </lineage>
</organism>
<evidence type="ECO:0000313" key="1">
    <source>
        <dbReference type="EMBL" id="GAH40266.1"/>
    </source>
</evidence>
<dbReference type="AlphaFoldDB" id="X1F3P5"/>
<sequence>KELRVTEFSAKGALFMSAWDPIGTEGFNDVYSLVIAQPLSERGSFESPASAIATPLRAIPEDVETKVHRDESGEVVGDILVSADAIKYDSAKKEWYKVGSEVNSMSKGTYSFLFGNFHHG</sequence>
<reference evidence="1" key="1">
    <citation type="journal article" date="2014" name="Front. Microbiol.">
        <title>High frequency of phylogenetically diverse reductive dehalogenase-homologous genes in deep subseafloor sedimentary metagenomes.</title>
        <authorList>
            <person name="Kawai M."/>
            <person name="Futagami T."/>
            <person name="Toyoda A."/>
            <person name="Takaki Y."/>
            <person name="Nishi S."/>
            <person name="Hori S."/>
            <person name="Arai W."/>
            <person name="Tsubouchi T."/>
            <person name="Morono Y."/>
            <person name="Uchiyama I."/>
            <person name="Ito T."/>
            <person name="Fujiyama A."/>
            <person name="Inagaki F."/>
            <person name="Takami H."/>
        </authorList>
    </citation>
    <scope>NUCLEOTIDE SEQUENCE</scope>
    <source>
        <strain evidence="1">Expedition CK06-06</strain>
    </source>
</reference>
<dbReference type="EMBL" id="BARU01015102">
    <property type="protein sequence ID" value="GAH40266.1"/>
    <property type="molecule type" value="Genomic_DNA"/>
</dbReference>
<feature type="non-terminal residue" evidence="1">
    <location>
        <position position="120"/>
    </location>
</feature>
<gene>
    <name evidence="1" type="ORF">S03H2_26210</name>
</gene>
<proteinExistence type="predicted"/>
<comment type="caution">
    <text evidence="1">The sequence shown here is derived from an EMBL/GenBank/DDBJ whole genome shotgun (WGS) entry which is preliminary data.</text>
</comment>